<accession>W2HS01</accession>
<sequence length="47" mass="5259">MDEKAAQMLKGKTVVEAEEALTKLTDDILPLLQNMDKTEINSQNALR</sequence>
<gene>
    <name evidence="1" type="ORF">L916_21400</name>
</gene>
<dbReference type="EMBL" id="KI676714">
    <property type="protein sequence ID" value="ETL24606.1"/>
    <property type="molecule type" value="Genomic_DNA"/>
</dbReference>
<evidence type="ECO:0000313" key="1">
    <source>
        <dbReference type="EMBL" id="ETL24606.1"/>
    </source>
</evidence>
<proteinExistence type="predicted"/>
<name>W2HS01_PHYNI</name>
<dbReference type="Proteomes" id="UP000053864">
    <property type="component" value="Unassembled WGS sequence"/>
</dbReference>
<organism evidence="1">
    <name type="scientific">Phytophthora nicotianae</name>
    <name type="common">Potato buckeye rot agent</name>
    <name type="synonym">Phytophthora parasitica</name>
    <dbReference type="NCBI Taxonomy" id="4792"/>
    <lineage>
        <taxon>Eukaryota</taxon>
        <taxon>Sar</taxon>
        <taxon>Stramenopiles</taxon>
        <taxon>Oomycota</taxon>
        <taxon>Peronosporomycetes</taxon>
        <taxon>Peronosporales</taxon>
        <taxon>Peronosporaceae</taxon>
        <taxon>Phytophthora</taxon>
    </lineage>
</organism>
<reference evidence="1" key="1">
    <citation type="submission" date="2013-11" db="EMBL/GenBank/DDBJ databases">
        <title>The Genome Sequence of Phytophthora parasitica CJ05E6.</title>
        <authorList>
            <consortium name="The Broad Institute Genomics Platform"/>
            <person name="Russ C."/>
            <person name="Tyler B."/>
            <person name="Panabieres F."/>
            <person name="Shan W."/>
            <person name="Tripathy S."/>
            <person name="Grunwald N."/>
            <person name="Machado M."/>
            <person name="Johnson C.S."/>
            <person name="Arredondo F."/>
            <person name="Hong C."/>
            <person name="Coffey M."/>
            <person name="Young S.K."/>
            <person name="Zeng Q."/>
            <person name="Gargeya S."/>
            <person name="Fitzgerald M."/>
            <person name="Abouelleil A."/>
            <person name="Alvarado L."/>
            <person name="Chapman S.B."/>
            <person name="Gainer-Dewar J."/>
            <person name="Goldberg J."/>
            <person name="Griggs A."/>
            <person name="Gujja S."/>
            <person name="Hansen M."/>
            <person name="Howarth C."/>
            <person name="Imamovic A."/>
            <person name="Ireland A."/>
            <person name="Larimer J."/>
            <person name="McCowan C."/>
            <person name="Murphy C."/>
            <person name="Pearson M."/>
            <person name="Poon T.W."/>
            <person name="Priest M."/>
            <person name="Roberts A."/>
            <person name="Saif S."/>
            <person name="Shea T."/>
            <person name="Sykes S."/>
            <person name="Wortman J."/>
            <person name="Nusbaum C."/>
            <person name="Birren B."/>
        </authorList>
    </citation>
    <scope>NUCLEOTIDE SEQUENCE [LARGE SCALE GENOMIC DNA]</scope>
    <source>
        <strain evidence="1">CJ05E6</strain>
    </source>
</reference>
<protein>
    <submittedName>
        <fullName evidence="1">Uncharacterized protein</fullName>
    </submittedName>
</protein>
<dbReference type="AlphaFoldDB" id="W2HS01"/>